<sequence>MRARAPAMFQALIRRLSRWFGYRPERRYMRGRG</sequence>
<gene>
    <name evidence="1" type="ORF">GGQ83_000983</name>
</gene>
<dbReference type="EMBL" id="JACIDJ010000001">
    <property type="protein sequence ID" value="MBB3897557.1"/>
    <property type="molecule type" value="Genomic_DNA"/>
</dbReference>
<organism evidence="1 2">
    <name type="scientific">Roseococcus suduntuyensis</name>
    <dbReference type="NCBI Taxonomy" id="455361"/>
    <lineage>
        <taxon>Bacteria</taxon>
        <taxon>Pseudomonadati</taxon>
        <taxon>Pseudomonadota</taxon>
        <taxon>Alphaproteobacteria</taxon>
        <taxon>Acetobacterales</taxon>
        <taxon>Roseomonadaceae</taxon>
        <taxon>Roseococcus</taxon>
    </lineage>
</organism>
<proteinExistence type="predicted"/>
<comment type="caution">
    <text evidence="1">The sequence shown here is derived from an EMBL/GenBank/DDBJ whole genome shotgun (WGS) entry which is preliminary data.</text>
</comment>
<evidence type="ECO:0000313" key="1">
    <source>
        <dbReference type="EMBL" id="MBB3897557.1"/>
    </source>
</evidence>
<dbReference type="Proteomes" id="UP000553193">
    <property type="component" value="Unassembled WGS sequence"/>
</dbReference>
<name>A0A840A8X3_9PROT</name>
<evidence type="ECO:0000313" key="2">
    <source>
        <dbReference type="Proteomes" id="UP000553193"/>
    </source>
</evidence>
<protein>
    <submittedName>
        <fullName evidence="1">Uncharacterized protein</fullName>
    </submittedName>
</protein>
<accession>A0A840A8X3</accession>
<reference evidence="1 2" key="1">
    <citation type="submission" date="2020-08" db="EMBL/GenBank/DDBJ databases">
        <title>Genomic Encyclopedia of Type Strains, Phase IV (KMG-IV): sequencing the most valuable type-strain genomes for metagenomic binning, comparative biology and taxonomic classification.</title>
        <authorList>
            <person name="Goeker M."/>
        </authorList>
    </citation>
    <scope>NUCLEOTIDE SEQUENCE [LARGE SCALE GENOMIC DNA]</scope>
    <source>
        <strain evidence="1 2">DSM 19979</strain>
    </source>
</reference>
<keyword evidence="2" id="KW-1185">Reference proteome</keyword>
<dbReference type="AlphaFoldDB" id="A0A840A8X3"/>